<name>A0AAE0Z827_9GAST</name>
<organism evidence="2 3">
    <name type="scientific">Elysia crispata</name>
    <name type="common">lettuce slug</name>
    <dbReference type="NCBI Taxonomy" id="231223"/>
    <lineage>
        <taxon>Eukaryota</taxon>
        <taxon>Metazoa</taxon>
        <taxon>Spiralia</taxon>
        <taxon>Lophotrochozoa</taxon>
        <taxon>Mollusca</taxon>
        <taxon>Gastropoda</taxon>
        <taxon>Heterobranchia</taxon>
        <taxon>Euthyneura</taxon>
        <taxon>Panpulmonata</taxon>
        <taxon>Sacoglossa</taxon>
        <taxon>Placobranchoidea</taxon>
        <taxon>Plakobranchidae</taxon>
        <taxon>Elysia</taxon>
    </lineage>
</organism>
<evidence type="ECO:0000313" key="2">
    <source>
        <dbReference type="EMBL" id="KAK3763647.1"/>
    </source>
</evidence>
<proteinExistence type="predicted"/>
<feature type="region of interest" description="Disordered" evidence="1">
    <location>
        <begin position="189"/>
        <end position="227"/>
    </location>
</feature>
<dbReference type="AlphaFoldDB" id="A0AAE0Z827"/>
<gene>
    <name evidence="2" type="ORF">RRG08_056589</name>
</gene>
<evidence type="ECO:0000256" key="1">
    <source>
        <dbReference type="SAM" id="MobiDB-lite"/>
    </source>
</evidence>
<sequence>MERLTLPRVRVEPDGVEQPIPEAKSPLPRWQTIPLDSKFPVVPAPKGEVTFVTTKLGETPYKSSQNQDFDLSDPYNRTISNEYNALFDPYLKGWFSKPEVQKQMRKNKLLTARGNVPCSVRDFNEYRLFLRKQALLKGGRKALLVDPFELAKVRKKAVLDKTKLKAEVFGVEVKYKSLKAQQAWKEQEEERRSKYLKRNSNLEERERQRAMGKEKSLGKTVSHSQDSWARKMEAIKERDKAMRRRAENQLIRFEMDAQDKVGHGQAEVQELRDWARTFDFNAKGFRFGSNQRDC</sequence>
<keyword evidence="3" id="KW-1185">Reference proteome</keyword>
<comment type="caution">
    <text evidence="2">The sequence shown here is derived from an EMBL/GenBank/DDBJ whole genome shotgun (WGS) entry which is preliminary data.</text>
</comment>
<dbReference type="PANTHER" id="PTHR47315:SF3">
    <property type="entry name" value="FIBROUS SHEATH-INTERACTING PROTEIN 2-LIKE"/>
    <property type="match status" value="1"/>
</dbReference>
<dbReference type="InterPro" id="IPR038891">
    <property type="entry name" value="FSIP2"/>
</dbReference>
<protein>
    <submittedName>
        <fullName evidence="2">Uncharacterized protein</fullName>
    </submittedName>
</protein>
<reference evidence="2" key="1">
    <citation type="journal article" date="2023" name="G3 (Bethesda)">
        <title>A reference genome for the long-term kleptoplast-retaining sea slug Elysia crispata morphotype clarki.</title>
        <authorList>
            <person name="Eastman K.E."/>
            <person name="Pendleton A.L."/>
            <person name="Shaikh M.A."/>
            <person name="Suttiyut T."/>
            <person name="Ogas R."/>
            <person name="Tomko P."/>
            <person name="Gavelis G."/>
            <person name="Widhalm J.R."/>
            <person name="Wisecaver J.H."/>
        </authorList>
    </citation>
    <scope>NUCLEOTIDE SEQUENCE</scope>
    <source>
        <strain evidence="2">ECLA1</strain>
    </source>
</reference>
<accession>A0AAE0Z827</accession>
<feature type="compositionally biased region" description="Basic and acidic residues" evidence="1">
    <location>
        <begin position="200"/>
        <end position="217"/>
    </location>
</feature>
<dbReference type="Proteomes" id="UP001283361">
    <property type="component" value="Unassembled WGS sequence"/>
</dbReference>
<dbReference type="PANTHER" id="PTHR47315">
    <property type="entry name" value="FIBROUS SHEATH INTERACTING PROTEIN 2"/>
    <property type="match status" value="1"/>
</dbReference>
<evidence type="ECO:0000313" key="3">
    <source>
        <dbReference type="Proteomes" id="UP001283361"/>
    </source>
</evidence>
<dbReference type="EMBL" id="JAWDGP010004526">
    <property type="protein sequence ID" value="KAK3763647.1"/>
    <property type="molecule type" value="Genomic_DNA"/>
</dbReference>